<name>A0A815JK65_9BILA</name>
<protein>
    <submittedName>
        <fullName evidence="2">Uncharacterized protein</fullName>
    </submittedName>
</protein>
<dbReference type="AlphaFoldDB" id="A0A815JK65"/>
<dbReference type="EMBL" id="CAJOAZ010000336">
    <property type="protein sequence ID" value="CAF3619751.1"/>
    <property type="molecule type" value="Genomic_DNA"/>
</dbReference>
<dbReference type="Proteomes" id="UP000663845">
    <property type="component" value="Unassembled WGS sequence"/>
</dbReference>
<evidence type="ECO:0000313" key="4">
    <source>
        <dbReference type="Proteomes" id="UP000663845"/>
    </source>
</evidence>
<dbReference type="Proteomes" id="UP000663844">
    <property type="component" value="Unassembled WGS sequence"/>
</dbReference>
<comment type="caution">
    <text evidence="2">The sequence shown here is derived from an EMBL/GenBank/DDBJ whole genome shotgun (WGS) entry which is preliminary data.</text>
</comment>
<sequence>MGRDNKSTKNLKRKHHKRHSSSSSSNIDMTDDSDVQIQRINLISCCDKKSLRWGSVFQRDTLDVLRPLHTLQSLDDSQPSDEIIKVKDGDFVIDKNPTSCCHQMTAANYQSAAIDLDQIIIQQNRLINNQIDKIQRLELDRKISDIRRYFCNQIVVSEMKSRYRHDPNFPNLDTWADYLNYRDPDNSVIFYRSSIRTSTCQIIDAFIGKSNYDTLKQIIDRRNNNTHYNPNIETIDQIAKYLYLLQNVNERAAVQVLVDTVRTNLQNNNMDQN</sequence>
<feature type="compositionally biased region" description="Basic residues" evidence="1">
    <location>
        <begin position="9"/>
        <end position="20"/>
    </location>
</feature>
<evidence type="ECO:0000313" key="2">
    <source>
        <dbReference type="EMBL" id="CAF1382294.1"/>
    </source>
</evidence>
<accession>A0A815JK65</accession>
<gene>
    <name evidence="2" type="ORF">JYZ213_LOCUS36733</name>
    <name evidence="3" type="ORF">OXD698_LOCUS7363</name>
</gene>
<organism evidence="2 4">
    <name type="scientific">Adineta steineri</name>
    <dbReference type="NCBI Taxonomy" id="433720"/>
    <lineage>
        <taxon>Eukaryota</taxon>
        <taxon>Metazoa</taxon>
        <taxon>Spiralia</taxon>
        <taxon>Gnathifera</taxon>
        <taxon>Rotifera</taxon>
        <taxon>Eurotatoria</taxon>
        <taxon>Bdelloidea</taxon>
        <taxon>Adinetida</taxon>
        <taxon>Adinetidae</taxon>
        <taxon>Adineta</taxon>
    </lineage>
</organism>
<feature type="region of interest" description="Disordered" evidence="1">
    <location>
        <begin position="1"/>
        <end position="30"/>
    </location>
</feature>
<evidence type="ECO:0000256" key="1">
    <source>
        <dbReference type="SAM" id="MobiDB-lite"/>
    </source>
</evidence>
<evidence type="ECO:0000313" key="3">
    <source>
        <dbReference type="EMBL" id="CAF3619751.1"/>
    </source>
</evidence>
<reference evidence="2" key="1">
    <citation type="submission" date="2021-02" db="EMBL/GenBank/DDBJ databases">
        <authorList>
            <person name="Nowell W R."/>
        </authorList>
    </citation>
    <scope>NUCLEOTIDE SEQUENCE</scope>
</reference>
<dbReference type="EMBL" id="CAJNOG010000915">
    <property type="protein sequence ID" value="CAF1382294.1"/>
    <property type="molecule type" value="Genomic_DNA"/>
</dbReference>
<proteinExistence type="predicted"/>